<keyword evidence="2" id="KW-1003">Cell membrane</keyword>
<evidence type="ECO:0000313" key="8">
    <source>
        <dbReference type="EMBL" id="MFB9259773.1"/>
    </source>
</evidence>
<feature type="domain" description="CBS" evidence="6">
    <location>
        <begin position="295"/>
        <end position="351"/>
    </location>
</feature>
<dbReference type="Proteomes" id="UP001589700">
    <property type="component" value="Unassembled WGS sequence"/>
</dbReference>
<sequence>MSNPGVVVVVTLALIVASAFFVMIEFSLLGARRHRLEVDADRSASARAAIRGIDELTVMLAGAQLGITACTFALGAVTKPAVDAWLGPALGSLGVPGGIADTAAFILSLLLVTFLHLVVGEMAPKSWVIAAPERAARLIGLPSRAFIWVFRPLLVWVNRMANRLVAASGVEPVDSAAVGGQNADTIRHLVEHSASVGALESSIHSPLAGALDLEYLTVGSLVDTGRAPTAVAPDATVEQVQDAAARTDHMRILLLDRASAPTGAGTSGAAHSGQPEVVHVRDTLLEPADAPARPLARSAMPLEKDTPVYEALSLARSSSEQLMVVMDGEEFLGVITVSDILRKILPEPRTAGASAE</sequence>
<keyword evidence="4 5" id="KW-1133">Transmembrane helix</keyword>
<name>A0ABV5JRR1_9ACTN</name>
<comment type="subcellular location">
    <subcellularLocation>
        <location evidence="1">Cell membrane</location>
        <topology evidence="1">Multi-pass membrane protein</topology>
    </subcellularLocation>
</comment>
<evidence type="ECO:0000256" key="1">
    <source>
        <dbReference type="ARBA" id="ARBA00004651"/>
    </source>
</evidence>
<accession>A0ABV5JRR1</accession>
<feature type="transmembrane region" description="Helical" evidence="5">
    <location>
        <begin position="56"/>
        <end position="78"/>
    </location>
</feature>
<dbReference type="SUPFAM" id="SSF54631">
    <property type="entry name" value="CBS-domain pair"/>
    <property type="match status" value="1"/>
</dbReference>
<evidence type="ECO:0000256" key="2">
    <source>
        <dbReference type="ARBA" id="ARBA00022475"/>
    </source>
</evidence>
<dbReference type="InterPro" id="IPR046342">
    <property type="entry name" value="CBS_dom_sf"/>
</dbReference>
<dbReference type="PROSITE" id="PS51371">
    <property type="entry name" value="CBS"/>
    <property type="match status" value="1"/>
</dbReference>
<evidence type="ECO:0000256" key="4">
    <source>
        <dbReference type="PROSITE-ProRule" id="PRU01193"/>
    </source>
</evidence>
<gene>
    <name evidence="8" type="ORF">ACFFVD_08155</name>
</gene>
<dbReference type="InterPro" id="IPR051676">
    <property type="entry name" value="UPF0053_domain"/>
</dbReference>
<evidence type="ECO:0000256" key="3">
    <source>
        <dbReference type="PROSITE-ProRule" id="PRU00703"/>
    </source>
</evidence>
<dbReference type="Pfam" id="PF01595">
    <property type="entry name" value="CNNM"/>
    <property type="match status" value="1"/>
</dbReference>
<dbReference type="PANTHER" id="PTHR43099">
    <property type="entry name" value="UPF0053 PROTEIN YRKA"/>
    <property type="match status" value="1"/>
</dbReference>
<evidence type="ECO:0000259" key="7">
    <source>
        <dbReference type="PROSITE" id="PS51846"/>
    </source>
</evidence>
<feature type="transmembrane region" description="Helical" evidence="5">
    <location>
        <begin position="6"/>
        <end position="26"/>
    </location>
</feature>
<dbReference type="PANTHER" id="PTHR43099:SF5">
    <property type="entry name" value="HLYC_CORC FAMILY TRANSPORTER"/>
    <property type="match status" value="1"/>
</dbReference>
<dbReference type="InterPro" id="IPR002550">
    <property type="entry name" value="CNNM"/>
</dbReference>
<evidence type="ECO:0000313" key="9">
    <source>
        <dbReference type="Proteomes" id="UP001589700"/>
    </source>
</evidence>
<feature type="transmembrane region" description="Helical" evidence="5">
    <location>
        <begin position="98"/>
        <end position="119"/>
    </location>
</feature>
<organism evidence="8 9">
    <name type="scientific">Dietzia aerolata</name>
    <dbReference type="NCBI Taxonomy" id="595984"/>
    <lineage>
        <taxon>Bacteria</taxon>
        <taxon>Bacillati</taxon>
        <taxon>Actinomycetota</taxon>
        <taxon>Actinomycetes</taxon>
        <taxon>Mycobacteriales</taxon>
        <taxon>Dietziaceae</taxon>
        <taxon>Dietzia</taxon>
    </lineage>
</organism>
<reference evidence="8 9" key="1">
    <citation type="submission" date="2024-09" db="EMBL/GenBank/DDBJ databases">
        <authorList>
            <person name="Sun Q."/>
            <person name="Mori K."/>
        </authorList>
    </citation>
    <scope>NUCLEOTIDE SEQUENCE [LARGE SCALE GENOMIC DNA]</scope>
    <source>
        <strain evidence="8 9">CCM 7659</strain>
    </source>
</reference>
<dbReference type="RefSeq" id="WP_182631406.1">
    <property type="nucleotide sequence ID" value="NZ_JAALDM010000050.1"/>
</dbReference>
<dbReference type="EMBL" id="JBHMDY010000004">
    <property type="protein sequence ID" value="MFB9259773.1"/>
    <property type="molecule type" value="Genomic_DNA"/>
</dbReference>
<protein>
    <submittedName>
        <fullName evidence="8">CNNM domain-containing protein</fullName>
    </submittedName>
</protein>
<feature type="domain" description="CNNM transmembrane" evidence="7">
    <location>
        <begin position="1"/>
        <end position="203"/>
    </location>
</feature>
<dbReference type="InterPro" id="IPR000644">
    <property type="entry name" value="CBS_dom"/>
</dbReference>
<keyword evidence="4 5" id="KW-0472">Membrane</keyword>
<keyword evidence="3" id="KW-0129">CBS domain</keyword>
<comment type="caution">
    <text evidence="8">The sequence shown here is derived from an EMBL/GenBank/DDBJ whole genome shotgun (WGS) entry which is preliminary data.</text>
</comment>
<proteinExistence type="predicted"/>
<evidence type="ECO:0000256" key="5">
    <source>
        <dbReference type="SAM" id="Phobius"/>
    </source>
</evidence>
<keyword evidence="9" id="KW-1185">Reference proteome</keyword>
<evidence type="ECO:0000259" key="6">
    <source>
        <dbReference type="PROSITE" id="PS51371"/>
    </source>
</evidence>
<dbReference type="Pfam" id="PF00571">
    <property type="entry name" value="CBS"/>
    <property type="match status" value="1"/>
</dbReference>
<keyword evidence="4 5" id="KW-0812">Transmembrane</keyword>
<dbReference type="PROSITE" id="PS51846">
    <property type="entry name" value="CNNM"/>
    <property type="match status" value="1"/>
</dbReference>
<dbReference type="Gene3D" id="3.10.580.10">
    <property type="entry name" value="CBS-domain"/>
    <property type="match status" value="1"/>
</dbReference>